<protein>
    <submittedName>
        <fullName evidence="3">Uncharacterized protein</fullName>
    </submittedName>
</protein>
<dbReference type="Proteomes" id="UP000298327">
    <property type="component" value="Unassembled WGS sequence"/>
</dbReference>
<feature type="compositionally biased region" description="Low complexity" evidence="1">
    <location>
        <begin position="1047"/>
        <end position="1056"/>
    </location>
</feature>
<feature type="compositionally biased region" description="Low complexity" evidence="1">
    <location>
        <begin position="663"/>
        <end position="690"/>
    </location>
</feature>
<feature type="compositionally biased region" description="Acidic residues" evidence="1">
    <location>
        <begin position="284"/>
        <end position="298"/>
    </location>
</feature>
<organism evidence="3 4">
    <name type="scientific">Dentipellis fragilis</name>
    <dbReference type="NCBI Taxonomy" id="205917"/>
    <lineage>
        <taxon>Eukaryota</taxon>
        <taxon>Fungi</taxon>
        <taxon>Dikarya</taxon>
        <taxon>Basidiomycota</taxon>
        <taxon>Agaricomycotina</taxon>
        <taxon>Agaricomycetes</taxon>
        <taxon>Russulales</taxon>
        <taxon>Hericiaceae</taxon>
        <taxon>Dentipellis</taxon>
    </lineage>
</organism>
<feature type="compositionally biased region" description="Low complexity" evidence="1">
    <location>
        <begin position="1093"/>
        <end position="1123"/>
    </location>
</feature>
<evidence type="ECO:0000313" key="3">
    <source>
        <dbReference type="EMBL" id="TFY72962.1"/>
    </source>
</evidence>
<feature type="compositionally biased region" description="Pro residues" evidence="1">
    <location>
        <begin position="720"/>
        <end position="731"/>
    </location>
</feature>
<keyword evidence="2" id="KW-0472">Membrane</keyword>
<feature type="compositionally biased region" description="Basic and acidic residues" evidence="1">
    <location>
        <begin position="217"/>
        <end position="241"/>
    </location>
</feature>
<feature type="compositionally biased region" description="Low complexity" evidence="1">
    <location>
        <begin position="697"/>
        <end position="719"/>
    </location>
</feature>
<feature type="compositionally biased region" description="Low complexity" evidence="1">
    <location>
        <begin position="1169"/>
        <end position="1179"/>
    </location>
</feature>
<evidence type="ECO:0000256" key="1">
    <source>
        <dbReference type="SAM" id="MobiDB-lite"/>
    </source>
</evidence>
<dbReference type="OrthoDB" id="9451547at2759"/>
<name>A0A4Y9ZED7_9AGAM</name>
<reference evidence="3 4" key="1">
    <citation type="submission" date="2019-02" db="EMBL/GenBank/DDBJ databases">
        <title>Genome sequencing of the rare red list fungi Dentipellis fragilis.</title>
        <authorList>
            <person name="Buettner E."/>
            <person name="Kellner H."/>
        </authorList>
    </citation>
    <scope>NUCLEOTIDE SEQUENCE [LARGE SCALE GENOMIC DNA]</scope>
    <source>
        <strain evidence="3 4">DSM 105465</strain>
    </source>
</reference>
<feature type="compositionally biased region" description="Low complexity" evidence="1">
    <location>
        <begin position="615"/>
        <end position="624"/>
    </location>
</feature>
<keyword evidence="4" id="KW-1185">Reference proteome</keyword>
<feature type="compositionally biased region" description="Polar residues" evidence="1">
    <location>
        <begin position="1136"/>
        <end position="1160"/>
    </location>
</feature>
<accession>A0A4Y9ZED7</accession>
<feature type="region of interest" description="Disordered" evidence="1">
    <location>
        <begin position="540"/>
        <end position="583"/>
    </location>
</feature>
<feature type="compositionally biased region" description="Basic residues" evidence="1">
    <location>
        <begin position="334"/>
        <end position="346"/>
    </location>
</feature>
<feature type="compositionally biased region" description="Low complexity" evidence="1">
    <location>
        <begin position="948"/>
        <end position="959"/>
    </location>
</feature>
<feature type="transmembrane region" description="Helical" evidence="2">
    <location>
        <begin position="30"/>
        <end position="48"/>
    </location>
</feature>
<evidence type="ECO:0000256" key="2">
    <source>
        <dbReference type="SAM" id="Phobius"/>
    </source>
</evidence>
<feature type="compositionally biased region" description="Polar residues" evidence="1">
    <location>
        <begin position="1036"/>
        <end position="1045"/>
    </location>
</feature>
<feature type="compositionally biased region" description="Low complexity" evidence="1">
    <location>
        <begin position="809"/>
        <end position="819"/>
    </location>
</feature>
<feature type="compositionally biased region" description="Polar residues" evidence="1">
    <location>
        <begin position="967"/>
        <end position="992"/>
    </location>
</feature>
<proteinExistence type="predicted"/>
<feature type="compositionally biased region" description="Polar residues" evidence="1">
    <location>
        <begin position="1067"/>
        <end position="1076"/>
    </location>
</feature>
<feature type="compositionally biased region" description="Low complexity" evidence="1">
    <location>
        <begin position="749"/>
        <end position="761"/>
    </location>
</feature>
<feature type="compositionally biased region" description="Polar residues" evidence="1">
    <location>
        <begin position="835"/>
        <end position="855"/>
    </location>
</feature>
<keyword evidence="2" id="KW-0812">Transmembrane</keyword>
<feature type="region of interest" description="Disordered" evidence="1">
    <location>
        <begin position="482"/>
        <end position="526"/>
    </location>
</feature>
<feature type="compositionally biased region" description="Polar residues" evidence="1">
    <location>
        <begin position="795"/>
        <end position="808"/>
    </location>
</feature>
<feature type="region of interest" description="Disordered" evidence="1">
    <location>
        <begin position="179"/>
        <end position="395"/>
    </location>
</feature>
<feature type="region of interest" description="Disordered" evidence="1">
    <location>
        <begin position="615"/>
        <end position="1190"/>
    </location>
</feature>
<comment type="caution">
    <text evidence="3">The sequence shown here is derived from an EMBL/GenBank/DDBJ whole genome shotgun (WGS) entry which is preliminary data.</text>
</comment>
<sequence length="1190" mass="124355">MAADFDSSDILGSATPVGKGRAAKTATFSYFFKMCIIGAATLLCLLLLQHGRVAFLRWKERHYKLSMRRKHGIPDHDQRPFNVAYAAARRAKEDSRRRQGNPTDNVSIDTAPLQAVSRTPQPVDISTTQRSLMPSTNVEYLRNRHTSAADANKVNGDRLQTYTNNISVLGASAASRPLSSSTRSLAHQQPHIPPISETGKNTPIPETYTDAPAADKSSSRNSREQDDTTTQDDLHESRDSSTGKPSPRFKRVAESGEDGDLESNEGRPDEKRRRKVSASHPMEVDDDTSDDNMELDEISDMKTLGRGKKRDRAEAGSTFGGDDELFMDEQDGKRAHRHRRRRHRKSSLLIRGQKRGRETDSVESDESDDHRRSRRRTTPQPRDSVTSAESDVSMDDILLSKDPLCKGRRVGDEWESHGVQFKVGPNGERLRKVLVKEDRRKFNMPVDSSHPDRAVNVTVIVERWYTEEAYLNAKEHRELAWQDEAKSPVEPQTPGDDSFYRDGNGKDLLWMSDSSRGSPVGKRGLSAQSVATNLGLRISSLVPTQQPPPGRRVSSLYNSTVMPPPEGSPKLRSSKSYSRWEKQEMEAEAMDRIRRKIEEEKAKKAAKEAEVALLTAPKAKAPAFTPSPLSFTKPVEAPSQKEGLALPAISMQTSAPTAEPKGKAAAPSAPSPFSFAAPAASSAQAPASTAEADKSKAPSGPASGAGPASPFSFAPAAPSTAPPPSGQPKPSVPTSSGSGIPNFFGIKGAATSSTPSTAPTTNAPPPAASTPEVKSPFSFGGAKDTGPSLGFGQQKPDQPSGPSLLNRMSQPSQFPSSSPAADTTKGTASPFGKPSETSVPGAQGHPTPSTGSDASSKPKFNFGFSGKSDSTPVTTAGAAPSGNVTSSFSFGPAKDKPTSTDSAKPAAPSPFGTPAAKSPFGGFGSGDNSNPFAPKPATPPTGGSVFGSTPAASTAAEAPKPVFSFKPTGSSAGKQPESSSTMTNPAGANTSGEKPKSAFFAPSGSGSMFGKPAAENATPAQPPAASSFSFGGFNPAPQSSGTTKPVFSFANNSASSTNDANKPASPFGTNAGTSAQPAKGSFGFTSTTNDANKPASPFGGAAASAGAKGAFSSGFGSTSNNATAPAPSMFGGAPSNAGTNPATEPAKNTSVFGSQSTTPSAFGFGKPASSSGSFTFGSSNAGQQSSNKPS</sequence>
<dbReference type="AlphaFoldDB" id="A0A4Y9ZED7"/>
<evidence type="ECO:0000313" key="4">
    <source>
        <dbReference type="Proteomes" id="UP000298327"/>
    </source>
</evidence>
<dbReference type="STRING" id="205917.A0A4Y9ZED7"/>
<keyword evidence="2" id="KW-1133">Transmembrane helix</keyword>
<dbReference type="EMBL" id="SEOQ01000001">
    <property type="protein sequence ID" value="TFY72962.1"/>
    <property type="molecule type" value="Genomic_DNA"/>
</dbReference>
<feature type="compositionally biased region" description="Polar residues" evidence="1">
    <location>
        <begin position="1180"/>
        <end position="1190"/>
    </location>
</feature>
<gene>
    <name evidence="3" type="ORF">EVG20_g6</name>
</gene>